<sequence>MIGLSTFAIVMMRAPVKENPQLRAWLERQPYWVREPIITLLGMTVFLSAAAGAGCFILILAIVPGLAAEKYGKAKADDTNQLMQHEKSEEMTELWKEDKRLLRGHIITTNNDLIAVYDADLKTTRTLPRDGIEIRTPLQISKKSNTGSHNSQPR</sequence>
<dbReference type="AlphaFoldDB" id="A0AAX0HYC5"/>
<name>A0AAX0HYC5_XANCG</name>
<keyword evidence="1" id="KW-0472">Membrane</keyword>
<reference evidence="2 3" key="1">
    <citation type="submission" date="2016-09" db="EMBL/GenBank/DDBJ databases">
        <authorList>
            <person name="Wen S.-F."/>
            <person name="Lo A.-C."/>
            <person name="Lin C.-J."/>
            <person name="Tseng T.-T."/>
        </authorList>
    </citation>
    <scope>NUCLEOTIDE SEQUENCE [LARGE SCALE GENOMIC DNA]</scope>
    <source>
        <strain evidence="2 3">12609</strain>
    </source>
</reference>
<evidence type="ECO:0000313" key="2">
    <source>
        <dbReference type="EMBL" id="OEY89484.1"/>
    </source>
</evidence>
<feature type="transmembrane region" description="Helical" evidence="1">
    <location>
        <begin position="37"/>
        <end position="63"/>
    </location>
</feature>
<proteinExistence type="predicted"/>
<keyword evidence="1" id="KW-0812">Transmembrane</keyword>
<protein>
    <submittedName>
        <fullName evidence="2">Uncharacterized protein</fullName>
    </submittedName>
</protein>
<dbReference type="Proteomes" id="UP000175852">
    <property type="component" value="Unassembled WGS sequence"/>
</dbReference>
<gene>
    <name evidence="2" type="ORF">BIY41_16835</name>
</gene>
<keyword evidence="1" id="KW-1133">Transmembrane helix</keyword>
<comment type="caution">
    <text evidence="2">The sequence shown here is derived from an EMBL/GenBank/DDBJ whole genome shotgun (WGS) entry which is preliminary data.</text>
</comment>
<organism evidence="2 3">
    <name type="scientific">Xanthomonas campestris pv. glycines</name>
    <dbReference type="NCBI Taxonomy" id="473421"/>
    <lineage>
        <taxon>Bacteria</taxon>
        <taxon>Pseudomonadati</taxon>
        <taxon>Pseudomonadota</taxon>
        <taxon>Gammaproteobacteria</taxon>
        <taxon>Lysobacterales</taxon>
        <taxon>Lysobacteraceae</taxon>
        <taxon>Xanthomonas</taxon>
    </lineage>
</organism>
<dbReference type="EMBL" id="MKCQ01000010">
    <property type="protein sequence ID" value="OEY89484.1"/>
    <property type="molecule type" value="Genomic_DNA"/>
</dbReference>
<accession>A0AAX0HYC5</accession>
<evidence type="ECO:0000313" key="3">
    <source>
        <dbReference type="Proteomes" id="UP000175852"/>
    </source>
</evidence>
<evidence type="ECO:0000256" key="1">
    <source>
        <dbReference type="SAM" id="Phobius"/>
    </source>
</evidence>